<feature type="signal peptide" evidence="1">
    <location>
        <begin position="1"/>
        <end position="18"/>
    </location>
</feature>
<evidence type="ECO:0000313" key="3">
    <source>
        <dbReference type="Proteomes" id="UP000479293"/>
    </source>
</evidence>
<organism evidence="2 3">
    <name type="scientific">Salmonirosea aquatica</name>
    <dbReference type="NCBI Taxonomy" id="2654236"/>
    <lineage>
        <taxon>Bacteria</taxon>
        <taxon>Pseudomonadati</taxon>
        <taxon>Bacteroidota</taxon>
        <taxon>Cytophagia</taxon>
        <taxon>Cytophagales</taxon>
        <taxon>Spirosomataceae</taxon>
        <taxon>Salmonirosea</taxon>
    </lineage>
</organism>
<keyword evidence="3" id="KW-1185">Reference proteome</keyword>
<dbReference type="RefSeq" id="WP_152766571.1">
    <property type="nucleotide sequence ID" value="NZ_WHLY01000004.1"/>
</dbReference>
<comment type="caution">
    <text evidence="2">The sequence shown here is derived from an EMBL/GenBank/DDBJ whole genome shotgun (WGS) entry which is preliminary data.</text>
</comment>
<keyword evidence="1" id="KW-0732">Signal</keyword>
<dbReference type="AlphaFoldDB" id="A0A7C9BGU5"/>
<proteinExistence type="predicted"/>
<reference evidence="2 3" key="1">
    <citation type="submission" date="2019-10" db="EMBL/GenBank/DDBJ databases">
        <title>Draft Genome Sequence of Cytophagaceae sp. SJW1-29.</title>
        <authorList>
            <person name="Choi A."/>
        </authorList>
    </citation>
    <scope>NUCLEOTIDE SEQUENCE [LARGE SCALE GENOMIC DNA]</scope>
    <source>
        <strain evidence="2 3">SJW1-29</strain>
    </source>
</reference>
<dbReference type="Proteomes" id="UP000479293">
    <property type="component" value="Unassembled WGS sequence"/>
</dbReference>
<accession>A0A7C9BGU5</accession>
<evidence type="ECO:0000313" key="2">
    <source>
        <dbReference type="EMBL" id="MPR37238.1"/>
    </source>
</evidence>
<protein>
    <submittedName>
        <fullName evidence="2">Uncharacterized protein</fullName>
    </submittedName>
</protein>
<dbReference type="EMBL" id="WHLY01000004">
    <property type="protein sequence ID" value="MPR37238.1"/>
    <property type="molecule type" value="Genomic_DNA"/>
</dbReference>
<name>A0A7C9BGU5_9BACT</name>
<evidence type="ECO:0000256" key="1">
    <source>
        <dbReference type="SAM" id="SignalP"/>
    </source>
</evidence>
<feature type="chain" id="PRO_5028871428" evidence="1">
    <location>
        <begin position="19"/>
        <end position="326"/>
    </location>
</feature>
<gene>
    <name evidence="2" type="ORF">GBK04_28875</name>
</gene>
<sequence>MKRIIFLVLPQLASIANAQTTTQPFHFSVVQSVGTNGADSKNRNYHFSLNLLSGTVNSIKGVEIGALYNQNQGDLTGCQSSGLLNVTKGNVTGYQTAGLTNISGDVKGFQEAGLSNHAQNVNGVQLAGLANTAKEVFGVQLGGLFNKATRLRGYQIGLINISDSIEKGGGIGLVNVYRNGGYREVEVFFADYQHVGLSYKSGVESLYSIVSLGYNSLDTPLFSAGFGIGSLTGLKADWYFKPEIIWYNYLTKDLSFKTATQSTHLRLGIMKRMNKLSLTLYPSVYYANIPKGLEGKLTKTGEFKPFAQNKNGQFGFGLGLGIAFLK</sequence>